<feature type="binding site" evidence="6">
    <location>
        <position position="88"/>
    </location>
    <ligand>
        <name>5-phospho-alpha-D-ribose 1-diphosphate</name>
        <dbReference type="ChEBI" id="CHEBI:58017"/>
        <note>ligand shared between dimeric partners</note>
    </ligand>
</feature>
<gene>
    <name evidence="6" type="primary">pyrE</name>
    <name evidence="8" type="ORF">DLD82_05515</name>
</gene>
<comment type="pathway">
    <text evidence="1 6">Pyrimidine metabolism; UMP biosynthesis via de novo pathway; UMP from orotate: step 1/2.</text>
</comment>
<evidence type="ECO:0000313" key="8">
    <source>
        <dbReference type="EMBL" id="PWR75247.1"/>
    </source>
</evidence>
<evidence type="ECO:0000313" key="9">
    <source>
        <dbReference type="Proteomes" id="UP000245934"/>
    </source>
</evidence>
<dbReference type="GO" id="GO:0004588">
    <property type="term" value="F:orotate phosphoribosyltransferase activity"/>
    <property type="evidence" value="ECO:0007669"/>
    <property type="project" value="UniProtKB-UniRule"/>
</dbReference>
<dbReference type="Proteomes" id="UP000245934">
    <property type="component" value="Unassembled WGS sequence"/>
</dbReference>
<dbReference type="CDD" id="cd06223">
    <property type="entry name" value="PRTases_typeI"/>
    <property type="match status" value="1"/>
</dbReference>
<feature type="binding site" evidence="6">
    <location>
        <position position="145"/>
    </location>
    <ligand>
        <name>orotate</name>
        <dbReference type="ChEBI" id="CHEBI:30839"/>
    </ligand>
</feature>
<feature type="binding site" evidence="6">
    <location>
        <position position="94"/>
    </location>
    <ligand>
        <name>5-phospho-alpha-D-ribose 1-diphosphate</name>
        <dbReference type="ChEBI" id="CHEBI:58017"/>
        <note>ligand shared between dimeric partners</note>
    </ligand>
</feature>
<feature type="binding site" description="in other chain" evidence="6">
    <location>
        <begin position="113"/>
        <end position="121"/>
    </location>
    <ligand>
        <name>5-phospho-alpha-D-ribose 1-diphosphate</name>
        <dbReference type="ChEBI" id="CHEBI:58017"/>
        <note>ligand shared between dimeric partners</note>
    </ligand>
</feature>
<feature type="binding site" evidence="6">
    <location>
        <position position="92"/>
    </location>
    <ligand>
        <name>5-phospho-alpha-D-ribose 1-diphosphate</name>
        <dbReference type="ChEBI" id="CHEBI:58017"/>
        <note>ligand shared between dimeric partners</note>
    </ligand>
</feature>
<dbReference type="GO" id="GO:0000287">
    <property type="term" value="F:magnesium ion binding"/>
    <property type="evidence" value="ECO:0007669"/>
    <property type="project" value="UniProtKB-UniRule"/>
</dbReference>
<dbReference type="InterPro" id="IPR004467">
    <property type="entry name" value="Or_phspho_trans_dom"/>
</dbReference>
<sequence>MVTQTLKEMLISAEAIKFGDFTLASGKKSSVYIDIKKAITNPEILKKIASEVIDIENNFDAVAGVAVGAVPLAVSVSLACGKPYIIIRKEQKGHGLASLFIGEVSGKKILLVEDVTTSGGSAIFGIEQIRNAGGIIENVISVVDRNEGATETMNKMGINLVPLVRMEELIQN</sequence>
<evidence type="ECO:0000256" key="3">
    <source>
        <dbReference type="ARBA" id="ARBA00022676"/>
    </source>
</evidence>
<comment type="cofactor">
    <cofactor evidence="6">
        <name>Mg(2+)</name>
        <dbReference type="ChEBI" id="CHEBI:18420"/>
    </cofactor>
</comment>
<evidence type="ECO:0000256" key="2">
    <source>
        <dbReference type="ARBA" id="ARBA00011971"/>
    </source>
</evidence>
<dbReference type="InterPro" id="IPR000836">
    <property type="entry name" value="PRTase_dom"/>
</dbReference>
<feature type="domain" description="Phosphoribosyltransferase" evidence="7">
    <location>
        <begin position="44"/>
        <end position="149"/>
    </location>
</feature>
<name>A0A2V2NFS5_9EURY</name>
<dbReference type="InterPro" id="IPR029057">
    <property type="entry name" value="PRTase-like"/>
</dbReference>
<dbReference type="PANTHER" id="PTHR19278">
    <property type="entry name" value="OROTATE PHOSPHORIBOSYLTRANSFERASE"/>
    <property type="match status" value="1"/>
</dbReference>
<dbReference type="OrthoDB" id="9089at2157"/>
<comment type="similarity">
    <text evidence="6">Belongs to the purine/pyrimidine phosphoribosyltransferase family. PyrE subfamily.</text>
</comment>
<evidence type="ECO:0000259" key="7">
    <source>
        <dbReference type="Pfam" id="PF00156"/>
    </source>
</evidence>
<reference evidence="8 9" key="1">
    <citation type="submission" date="2018-05" db="EMBL/GenBank/DDBJ databases">
        <title>Draft genome of Methanospirillum stamsii Pt1.</title>
        <authorList>
            <person name="Dueholm M.S."/>
            <person name="Nielsen P.H."/>
            <person name="Bakmann L.F."/>
            <person name="Otzen D.E."/>
        </authorList>
    </citation>
    <scope>NUCLEOTIDE SEQUENCE [LARGE SCALE GENOMIC DNA]</scope>
    <source>
        <strain evidence="8 9">Pt1</strain>
    </source>
</reference>
<dbReference type="NCBIfam" id="TIGR00336">
    <property type="entry name" value="pyrE"/>
    <property type="match status" value="1"/>
</dbReference>
<organism evidence="8 9">
    <name type="scientific">Methanospirillum stamsii</name>
    <dbReference type="NCBI Taxonomy" id="1277351"/>
    <lineage>
        <taxon>Archaea</taxon>
        <taxon>Methanobacteriati</taxon>
        <taxon>Methanobacteriota</taxon>
        <taxon>Stenosarchaea group</taxon>
        <taxon>Methanomicrobia</taxon>
        <taxon>Methanomicrobiales</taxon>
        <taxon>Methanospirillaceae</taxon>
        <taxon>Methanospirillum</taxon>
    </lineage>
</organism>
<dbReference type="EMBL" id="QGMZ01000011">
    <property type="protein sequence ID" value="PWR75247.1"/>
    <property type="molecule type" value="Genomic_DNA"/>
</dbReference>
<dbReference type="GeneID" id="97610838"/>
<dbReference type="HAMAP" id="MF_01208">
    <property type="entry name" value="PyrE"/>
    <property type="match status" value="1"/>
</dbReference>
<comment type="function">
    <text evidence="6">Catalyzes the transfer of a ribosyl phosphate group from 5-phosphoribose 1-diphosphate to orotate, leading to the formation of orotidine monophosphate (OMP).</text>
</comment>
<feature type="binding site" evidence="6">
    <location>
        <position position="117"/>
    </location>
    <ligand>
        <name>orotate</name>
        <dbReference type="ChEBI" id="CHEBI:30839"/>
    </ligand>
</feature>
<accession>A0A2V2NFS5</accession>
<keyword evidence="3 6" id="KW-0328">Glycosyltransferase</keyword>
<dbReference type="InterPro" id="IPR023031">
    <property type="entry name" value="OPRT"/>
</dbReference>
<keyword evidence="6" id="KW-0460">Magnesium</keyword>
<dbReference type="RefSeq" id="WP_109940109.1">
    <property type="nucleotide sequence ID" value="NZ_CP176366.1"/>
</dbReference>
<keyword evidence="9" id="KW-1185">Reference proteome</keyword>
<evidence type="ECO:0000256" key="6">
    <source>
        <dbReference type="HAMAP-Rule" id="MF_01208"/>
    </source>
</evidence>
<comment type="caution">
    <text evidence="8">The sequence shown here is derived from an EMBL/GenBank/DDBJ whole genome shotgun (WGS) entry which is preliminary data.</text>
</comment>
<dbReference type="PANTHER" id="PTHR19278:SF9">
    <property type="entry name" value="URIDINE 5'-MONOPHOSPHATE SYNTHASE"/>
    <property type="match status" value="1"/>
</dbReference>
<comment type="subunit">
    <text evidence="6">Homodimer.</text>
</comment>
<dbReference type="EC" id="2.4.2.10" evidence="2 6"/>
<dbReference type="Pfam" id="PF00156">
    <property type="entry name" value="Pribosyltran"/>
    <property type="match status" value="1"/>
</dbReference>
<keyword evidence="4 6" id="KW-0808">Transferase</keyword>
<feature type="binding site" description="in other chain" evidence="6">
    <location>
        <position position="89"/>
    </location>
    <ligand>
        <name>5-phospho-alpha-D-ribose 1-diphosphate</name>
        <dbReference type="ChEBI" id="CHEBI:58017"/>
        <note>ligand shared between dimeric partners</note>
    </ligand>
</feature>
<proteinExistence type="inferred from homology"/>
<evidence type="ECO:0000256" key="1">
    <source>
        <dbReference type="ARBA" id="ARBA00004889"/>
    </source>
</evidence>
<dbReference type="UniPathway" id="UPA00070">
    <property type="reaction ID" value="UER00119"/>
</dbReference>
<dbReference type="SUPFAM" id="SSF53271">
    <property type="entry name" value="PRTase-like"/>
    <property type="match status" value="1"/>
</dbReference>
<dbReference type="GO" id="GO:0044205">
    <property type="term" value="P:'de novo' UMP biosynthetic process"/>
    <property type="evidence" value="ECO:0007669"/>
    <property type="project" value="UniProtKB-UniRule"/>
</dbReference>
<dbReference type="GO" id="GO:0019856">
    <property type="term" value="P:pyrimidine nucleobase biosynthetic process"/>
    <property type="evidence" value="ECO:0007669"/>
    <property type="project" value="TreeGrafter"/>
</dbReference>
<dbReference type="Gene3D" id="3.40.50.2020">
    <property type="match status" value="1"/>
</dbReference>
<protein>
    <recommendedName>
        <fullName evidence="2 6">Orotate phosphoribosyltransferase</fullName>
        <shortName evidence="6">OPRT</shortName>
        <shortName evidence="6">OPRTase</shortName>
        <ecNumber evidence="2 6">2.4.2.10</ecNumber>
    </recommendedName>
</protein>
<evidence type="ECO:0000256" key="4">
    <source>
        <dbReference type="ARBA" id="ARBA00022679"/>
    </source>
</evidence>
<comment type="catalytic activity">
    <reaction evidence="6">
        <text>orotidine 5'-phosphate + diphosphate = orotate + 5-phospho-alpha-D-ribose 1-diphosphate</text>
        <dbReference type="Rhea" id="RHEA:10380"/>
        <dbReference type="ChEBI" id="CHEBI:30839"/>
        <dbReference type="ChEBI" id="CHEBI:33019"/>
        <dbReference type="ChEBI" id="CHEBI:57538"/>
        <dbReference type="ChEBI" id="CHEBI:58017"/>
        <dbReference type="EC" id="2.4.2.10"/>
    </reaction>
</comment>
<evidence type="ECO:0000256" key="5">
    <source>
        <dbReference type="ARBA" id="ARBA00022975"/>
    </source>
</evidence>
<keyword evidence="5 6" id="KW-0665">Pyrimidine biosynthesis</keyword>
<dbReference type="AlphaFoldDB" id="A0A2V2NFS5"/>